<organism evidence="1 2">
    <name type="scientific">Pleomassaria siparia CBS 279.74</name>
    <dbReference type="NCBI Taxonomy" id="1314801"/>
    <lineage>
        <taxon>Eukaryota</taxon>
        <taxon>Fungi</taxon>
        <taxon>Dikarya</taxon>
        <taxon>Ascomycota</taxon>
        <taxon>Pezizomycotina</taxon>
        <taxon>Dothideomycetes</taxon>
        <taxon>Pleosporomycetidae</taxon>
        <taxon>Pleosporales</taxon>
        <taxon>Pleomassariaceae</taxon>
        <taxon>Pleomassaria</taxon>
    </lineage>
</organism>
<dbReference type="SUPFAM" id="SSF109604">
    <property type="entry name" value="HD-domain/PDEase-like"/>
    <property type="match status" value="1"/>
</dbReference>
<dbReference type="OrthoDB" id="2378324at2759"/>
<evidence type="ECO:0008006" key="3">
    <source>
        <dbReference type="Google" id="ProtNLM"/>
    </source>
</evidence>
<evidence type="ECO:0000313" key="1">
    <source>
        <dbReference type="EMBL" id="KAF2715588.1"/>
    </source>
</evidence>
<dbReference type="PANTHER" id="PTHR35569:SF1">
    <property type="entry name" value="CYANAMIDE HYDRATASE DDI2-RELATED"/>
    <property type="match status" value="1"/>
</dbReference>
<dbReference type="Gene3D" id="1.10.3210.10">
    <property type="entry name" value="Hypothetical protein af1432"/>
    <property type="match status" value="1"/>
</dbReference>
<reference evidence="1" key="1">
    <citation type="journal article" date="2020" name="Stud. Mycol.">
        <title>101 Dothideomycetes genomes: a test case for predicting lifestyles and emergence of pathogens.</title>
        <authorList>
            <person name="Haridas S."/>
            <person name="Albert R."/>
            <person name="Binder M."/>
            <person name="Bloem J."/>
            <person name="Labutti K."/>
            <person name="Salamov A."/>
            <person name="Andreopoulos B."/>
            <person name="Baker S."/>
            <person name="Barry K."/>
            <person name="Bills G."/>
            <person name="Bluhm B."/>
            <person name="Cannon C."/>
            <person name="Castanera R."/>
            <person name="Culley D."/>
            <person name="Daum C."/>
            <person name="Ezra D."/>
            <person name="Gonzalez J."/>
            <person name="Henrissat B."/>
            <person name="Kuo A."/>
            <person name="Liang C."/>
            <person name="Lipzen A."/>
            <person name="Lutzoni F."/>
            <person name="Magnuson J."/>
            <person name="Mondo S."/>
            <person name="Nolan M."/>
            <person name="Ohm R."/>
            <person name="Pangilinan J."/>
            <person name="Park H.-J."/>
            <person name="Ramirez L."/>
            <person name="Alfaro M."/>
            <person name="Sun H."/>
            <person name="Tritt A."/>
            <person name="Yoshinaga Y."/>
            <person name="Zwiers L.-H."/>
            <person name="Turgeon B."/>
            <person name="Goodwin S."/>
            <person name="Spatafora J."/>
            <person name="Crous P."/>
            <person name="Grigoriev I."/>
        </authorList>
    </citation>
    <scope>NUCLEOTIDE SEQUENCE</scope>
    <source>
        <strain evidence="1">CBS 279.74</strain>
    </source>
</reference>
<accession>A0A6G1KRX9</accession>
<keyword evidence="2" id="KW-1185">Reference proteome</keyword>
<name>A0A6G1KRX9_9PLEO</name>
<proteinExistence type="predicted"/>
<dbReference type="EMBL" id="MU005764">
    <property type="protein sequence ID" value="KAF2715588.1"/>
    <property type="molecule type" value="Genomic_DNA"/>
</dbReference>
<dbReference type="Proteomes" id="UP000799428">
    <property type="component" value="Unassembled WGS sequence"/>
</dbReference>
<protein>
    <recommendedName>
        <fullName evidence="3">HD domain-containing protein</fullName>
    </recommendedName>
</protein>
<sequence>MSQPQLPTRVLAGVIVPDTPLITKAIALARKYLDDQGYKHIMRSWLIGQASFNNTPTSQRSTIDEEVFAVSTILHDLGWSKSPDVTSKDKQFEVDGANAARAFLLSETNTAEWDKHRIQLVWDSIAFHTSSIAPFKEAEVATCSAAIVTELVGVQVATQLFGDNVTVTQQEFDTIASEFPREGLKGYIRDMLCGLCREKPASSYNTFVGQYGDRFVEGFSSKGNQMADLFEATVTE</sequence>
<gene>
    <name evidence="1" type="ORF">K504DRAFT_510956</name>
</gene>
<dbReference type="PANTHER" id="PTHR35569">
    <property type="entry name" value="CYANAMIDE HYDRATASE DDI2-RELATED"/>
    <property type="match status" value="1"/>
</dbReference>
<dbReference type="AlphaFoldDB" id="A0A6G1KRX9"/>
<evidence type="ECO:0000313" key="2">
    <source>
        <dbReference type="Proteomes" id="UP000799428"/>
    </source>
</evidence>